<protein>
    <submittedName>
        <fullName evidence="2">Uncharacterized protein</fullName>
    </submittedName>
</protein>
<reference evidence="2 3" key="1">
    <citation type="submission" date="2020-03" db="EMBL/GenBank/DDBJ databases">
        <title>Draft Genome Sequence of Cudoniella acicularis.</title>
        <authorList>
            <person name="Buettner E."/>
            <person name="Kellner H."/>
        </authorList>
    </citation>
    <scope>NUCLEOTIDE SEQUENCE [LARGE SCALE GENOMIC DNA]</scope>
    <source>
        <strain evidence="2 3">DSM 108380</strain>
    </source>
</reference>
<accession>A0A8H4RVB9</accession>
<evidence type="ECO:0000313" key="2">
    <source>
        <dbReference type="EMBL" id="KAF4635152.1"/>
    </source>
</evidence>
<dbReference type="EMBL" id="JAAMPI010000138">
    <property type="protein sequence ID" value="KAF4635152.1"/>
    <property type="molecule type" value="Genomic_DNA"/>
</dbReference>
<organism evidence="2 3">
    <name type="scientific">Cudoniella acicularis</name>
    <dbReference type="NCBI Taxonomy" id="354080"/>
    <lineage>
        <taxon>Eukaryota</taxon>
        <taxon>Fungi</taxon>
        <taxon>Dikarya</taxon>
        <taxon>Ascomycota</taxon>
        <taxon>Pezizomycotina</taxon>
        <taxon>Leotiomycetes</taxon>
        <taxon>Helotiales</taxon>
        <taxon>Tricladiaceae</taxon>
        <taxon>Cudoniella</taxon>
    </lineage>
</organism>
<sequence>MRYGAEQAQKDARKKAGGRLVGTSSTGTFSSISRPLLCLSPLLTSTYAIDLDLRPPTSTQANLQLLRPQYLRVSPLPCLSLPLEANSARDSEDSEFAASAVVMKAFDKNMSWAPRRPAYA</sequence>
<feature type="region of interest" description="Disordered" evidence="1">
    <location>
        <begin position="1"/>
        <end position="24"/>
    </location>
</feature>
<evidence type="ECO:0000313" key="3">
    <source>
        <dbReference type="Proteomes" id="UP000566819"/>
    </source>
</evidence>
<dbReference type="Proteomes" id="UP000566819">
    <property type="component" value="Unassembled WGS sequence"/>
</dbReference>
<comment type="caution">
    <text evidence="2">The sequence shown here is derived from an EMBL/GenBank/DDBJ whole genome shotgun (WGS) entry which is preliminary data.</text>
</comment>
<dbReference type="AlphaFoldDB" id="A0A8H4RVB9"/>
<evidence type="ECO:0000256" key="1">
    <source>
        <dbReference type="SAM" id="MobiDB-lite"/>
    </source>
</evidence>
<keyword evidence="3" id="KW-1185">Reference proteome</keyword>
<name>A0A8H4RVB9_9HELO</name>
<proteinExistence type="predicted"/>
<gene>
    <name evidence="2" type="ORF">G7Y89_g2943</name>
</gene>